<evidence type="ECO:0000256" key="7">
    <source>
        <dbReference type="HAMAP-Rule" id="MF_00308"/>
    </source>
</evidence>
<evidence type="ECO:0000256" key="2">
    <source>
        <dbReference type="ARBA" id="ARBA00011716"/>
    </source>
</evidence>
<dbReference type="GO" id="GO:0051082">
    <property type="term" value="F:unfolded protein binding"/>
    <property type="evidence" value="ECO:0007669"/>
    <property type="project" value="UniProtKB-UniRule"/>
</dbReference>
<dbReference type="GO" id="GO:0005737">
    <property type="term" value="C:cytoplasm"/>
    <property type="evidence" value="ECO:0007669"/>
    <property type="project" value="UniProtKB-SubCell"/>
</dbReference>
<sequence length="156" mass="17213">MSLGGGGGGQMQELQQQMEAIDDEVESLEEEIEEYEQEKRDADEAIEAVERLDSGDTVQVPLGGGAYVRAEISDIDEIVVELGGGYAAERDQAGAVESLNRRKDLIDERIAGVQEDIGELEAESDQLEQQAQQMQQQQMQQLQQQMGQQGEDPDDE</sequence>
<dbReference type="SUPFAM" id="SSF46579">
    <property type="entry name" value="Prefoldin"/>
    <property type="match status" value="1"/>
</dbReference>
<keyword evidence="7" id="KW-0963">Cytoplasm</keyword>
<protein>
    <recommendedName>
        <fullName evidence="5 7">Prefoldin subunit alpha</fullName>
    </recommendedName>
    <alternativeName>
        <fullName evidence="6 7">GimC subunit alpha</fullName>
    </alternativeName>
</protein>
<name>A0ABD5RME9_9EURY</name>
<keyword evidence="3 7" id="KW-0143">Chaperone</keyword>
<comment type="similarity">
    <text evidence="1">Belongs to the prefoldin subunit alpha family.</text>
</comment>
<dbReference type="InterPro" id="IPR004127">
    <property type="entry name" value="Prefoldin_subunit_alpha"/>
</dbReference>
<dbReference type="CDD" id="cd00584">
    <property type="entry name" value="Prefoldin_alpha"/>
    <property type="match status" value="1"/>
</dbReference>
<evidence type="ECO:0000256" key="3">
    <source>
        <dbReference type="ARBA" id="ARBA00023186"/>
    </source>
</evidence>
<organism evidence="10 11">
    <name type="scientific">Halomarina salina</name>
    <dbReference type="NCBI Taxonomy" id="1872699"/>
    <lineage>
        <taxon>Archaea</taxon>
        <taxon>Methanobacteriati</taxon>
        <taxon>Methanobacteriota</taxon>
        <taxon>Stenosarchaea group</taxon>
        <taxon>Halobacteria</taxon>
        <taxon>Halobacteriales</taxon>
        <taxon>Natronomonadaceae</taxon>
        <taxon>Halomarina</taxon>
    </lineage>
</organism>
<dbReference type="PANTHER" id="PTHR12674">
    <property type="entry name" value="PREFOLDIN SUBUNIT 5"/>
    <property type="match status" value="1"/>
</dbReference>
<dbReference type="Gene3D" id="1.10.287.370">
    <property type="match status" value="1"/>
</dbReference>
<evidence type="ECO:0000313" key="10">
    <source>
        <dbReference type="EMBL" id="MFC5971816.1"/>
    </source>
</evidence>
<comment type="similarity">
    <text evidence="7">Belongs to the prefoldin alpha subunit family.</text>
</comment>
<dbReference type="RefSeq" id="WP_247414701.1">
    <property type="nucleotide sequence ID" value="NZ_JALLGW010000001.1"/>
</dbReference>
<feature type="coiled-coil region" evidence="8">
    <location>
        <begin position="11"/>
        <end position="52"/>
    </location>
</feature>
<proteinExistence type="inferred from homology"/>
<feature type="region of interest" description="Disordered" evidence="9">
    <location>
        <begin position="122"/>
        <end position="156"/>
    </location>
</feature>
<feature type="compositionally biased region" description="Low complexity" evidence="9">
    <location>
        <begin position="127"/>
        <end position="150"/>
    </location>
</feature>
<comment type="subunit">
    <text evidence="2 7">Heterohexamer of two alpha and four beta subunits.</text>
</comment>
<comment type="caution">
    <text evidence="10">The sequence shown here is derived from an EMBL/GenBank/DDBJ whole genome shotgun (WGS) entry which is preliminary data.</text>
</comment>
<dbReference type="Proteomes" id="UP001596099">
    <property type="component" value="Unassembled WGS sequence"/>
</dbReference>
<comment type="function">
    <text evidence="4 7">Molecular chaperone capable of stabilizing a range of proteins. Seems to fulfill an ATP-independent, HSP70-like function in archaeal de novo protein folding.</text>
</comment>
<evidence type="ECO:0000256" key="6">
    <source>
        <dbReference type="ARBA" id="ARBA00044231"/>
    </source>
</evidence>
<gene>
    <name evidence="7 10" type="primary">pfdA</name>
    <name evidence="10" type="ORF">ACFPYI_10775</name>
</gene>
<evidence type="ECO:0000256" key="5">
    <source>
        <dbReference type="ARBA" id="ARBA00044156"/>
    </source>
</evidence>
<dbReference type="EMBL" id="JBHSQH010000001">
    <property type="protein sequence ID" value="MFC5971816.1"/>
    <property type="molecule type" value="Genomic_DNA"/>
</dbReference>
<keyword evidence="11" id="KW-1185">Reference proteome</keyword>
<dbReference type="NCBIfam" id="TIGR00293">
    <property type="entry name" value="prefoldin subunit alpha"/>
    <property type="match status" value="1"/>
</dbReference>
<dbReference type="HAMAP" id="MF_00308">
    <property type="entry name" value="PfdA"/>
    <property type="match status" value="1"/>
</dbReference>
<accession>A0ABD5RME9</accession>
<evidence type="ECO:0000313" key="11">
    <source>
        <dbReference type="Proteomes" id="UP001596099"/>
    </source>
</evidence>
<evidence type="ECO:0000256" key="9">
    <source>
        <dbReference type="SAM" id="MobiDB-lite"/>
    </source>
</evidence>
<comment type="subcellular location">
    <subcellularLocation>
        <location evidence="7">Cytoplasm</location>
    </subcellularLocation>
</comment>
<dbReference type="AlphaFoldDB" id="A0ABD5RME9"/>
<keyword evidence="8" id="KW-0175">Coiled coil</keyword>
<reference evidence="10 11" key="1">
    <citation type="journal article" date="2019" name="Int. J. Syst. Evol. Microbiol.">
        <title>The Global Catalogue of Microorganisms (GCM) 10K type strain sequencing project: providing services to taxonomists for standard genome sequencing and annotation.</title>
        <authorList>
            <consortium name="The Broad Institute Genomics Platform"/>
            <consortium name="The Broad Institute Genome Sequencing Center for Infectious Disease"/>
            <person name="Wu L."/>
            <person name="Ma J."/>
        </authorList>
    </citation>
    <scope>NUCLEOTIDE SEQUENCE [LARGE SCALE GENOMIC DNA]</scope>
    <source>
        <strain evidence="10 11">CGMCC 1.12543</strain>
    </source>
</reference>
<evidence type="ECO:0000256" key="1">
    <source>
        <dbReference type="ARBA" id="ARBA00010048"/>
    </source>
</evidence>
<dbReference type="InterPro" id="IPR011599">
    <property type="entry name" value="PFD_alpha_archaea"/>
</dbReference>
<dbReference type="Pfam" id="PF02996">
    <property type="entry name" value="Prefoldin"/>
    <property type="match status" value="1"/>
</dbReference>
<evidence type="ECO:0000256" key="8">
    <source>
        <dbReference type="SAM" id="Coils"/>
    </source>
</evidence>
<dbReference type="PANTHER" id="PTHR12674:SF2">
    <property type="entry name" value="PREFOLDIN SUBUNIT 5"/>
    <property type="match status" value="1"/>
</dbReference>
<evidence type="ECO:0000256" key="4">
    <source>
        <dbReference type="ARBA" id="ARBA00025077"/>
    </source>
</evidence>
<dbReference type="InterPro" id="IPR009053">
    <property type="entry name" value="Prefoldin"/>
</dbReference>
<dbReference type="GO" id="GO:0016272">
    <property type="term" value="C:prefoldin complex"/>
    <property type="evidence" value="ECO:0007669"/>
    <property type="project" value="UniProtKB-UniRule"/>
</dbReference>
<dbReference type="GO" id="GO:0006457">
    <property type="term" value="P:protein folding"/>
    <property type="evidence" value="ECO:0007669"/>
    <property type="project" value="UniProtKB-UniRule"/>
</dbReference>